<evidence type="ECO:0000256" key="1">
    <source>
        <dbReference type="SAM" id="Phobius"/>
    </source>
</evidence>
<keyword evidence="1" id="KW-0812">Transmembrane</keyword>
<keyword evidence="1" id="KW-1133">Transmembrane helix</keyword>
<feature type="transmembrane region" description="Helical" evidence="1">
    <location>
        <begin position="12"/>
        <end position="31"/>
    </location>
</feature>
<feature type="transmembrane region" description="Helical" evidence="1">
    <location>
        <begin position="74"/>
        <end position="102"/>
    </location>
</feature>
<gene>
    <name evidence="2" type="ORF">glysoja_048088</name>
</gene>
<sequence>MILLLFPIVIGVFGKGVVVFLLVLFAILYIIEFVYVTVVWQISSVAAALEDYHGFITPEEMVVQGWSVSPLEGAAFGVLCFLLLSCSFPFWFVVQTAFYFVCKSYHNENIDKSALADRLEGYANNGSPDVQLKQNQV</sequence>
<evidence type="ECO:0000313" key="2">
    <source>
        <dbReference type="EMBL" id="KHN21702.1"/>
    </source>
</evidence>
<proteinExistence type="predicted"/>
<name>A0A0B2QPU6_GLYSO</name>
<dbReference type="AlphaFoldDB" id="A0A0B2QPU6"/>
<reference evidence="2" key="1">
    <citation type="submission" date="2014-07" db="EMBL/GenBank/DDBJ databases">
        <title>Identification of a novel salt tolerance gene in wild soybean by whole-genome sequencing.</title>
        <authorList>
            <person name="Lam H.-M."/>
            <person name="Qi X."/>
            <person name="Li M.-W."/>
            <person name="Liu X."/>
            <person name="Xie M."/>
            <person name="Ni M."/>
            <person name="Xu X."/>
        </authorList>
    </citation>
    <scope>NUCLEOTIDE SEQUENCE [LARGE SCALE GENOMIC DNA]</scope>
    <source>
        <tissue evidence="2">Root</tissue>
    </source>
</reference>
<accession>A0A0B2QPU6</accession>
<dbReference type="Proteomes" id="UP000053555">
    <property type="component" value="Unassembled WGS sequence"/>
</dbReference>
<organism evidence="2">
    <name type="scientific">Glycine soja</name>
    <name type="common">Wild soybean</name>
    <dbReference type="NCBI Taxonomy" id="3848"/>
    <lineage>
        <taxon>Eukaryota</taxon>
        <taxon>Viridiplantae</taxon>
        <taxon>Streptophyta</taxon>
        <taxon>Embryophyta</taxon>
        <taxon>Tracheophyta</taxon>
        <taxon>Spermatophyta</taxon>
        <taxon>Magnoliopsida</taxon>
        <taxon>eudicotyledons</taxon>
        <taxon>Gunneridae</taxon>
        <taxon>Pentapetalae</taxon>
        <taxon>rosids</taxon>
        <taxon>fabids</taxon>
        <taxon>Fabales</taxon>
        <taxon>Fabaceae</taxon>
        <taxon>Papilionoideae</taxon>
        <taxon>50 kb inversion clade</taxon>
        <taxon>NPAAA clade</taxon>
        <taxon>indigoferoid/millettioid clade</taxon>
        <taxon>Phaseoleae</taxon>
        <taxon>Glycine</taxon>
        <taxon>Glycine subgen. Soja</taxon>
    </lineage>
</organism>
<keyword evidence="1" id="KW-0472">Membrane</keyword>
<dbReference type="EMBL" id="KN657651">
    <property type="protein sequence ID" value="KHN21702.1"/>
    <property type="molecule type" value="Genomic_DNA"/>
</dbReference>
<protein>
    <submittedName>
        <fullName evidence="2">Uncharacterized protein</fullName>
    </submittedName>
</protein>